<proteinExistence type="predicted"/>
<dbReference type="RefSeq" id="WP_142617159.1">
    <property type="nucleotide sequence ID" value="NZ_VIRM01000005.1"/>
</dbReference>
<organism evidence="3 4">
    <name type="scientific">Microbispora hainanensis</name>
    <dbReference type="NCBI Taxonomy" id="568844"/>
    <lineage>
        <taxon>Bacteria</taxon>
        <taxon>Bacillati</taxon>
        <taxon>Actinomycetota</taxon>
        <taxon>Actinomycetes</taxon>
        <taxon>Streptosporangiales</taxon>
        <taxon>Streptosporangiaceae</taxon>
        <taxon>Microbispora</taxon>
    </lineage>
</organism>
<evidence type="ECO:0000256" key="1">
    <source>
        <dbReference type="ARBA" id="ARBA00022729"/>
    </source>
</evidence>
<accession>A0A544Z1T0</accession>
<dbReference type="EMBL" id="VIRM01000005">
    <property type="protein sequence ID" value="TQS22861.1"/>
    <property type="molecule type" value="Genomic_DNA"/>
</dbReference>
<evidence type="ECO:0000313" key="3">
    <source>
        <dbReference type="EMBL" id="TQS22861.1"/>
    </source>
</evidence>
<dbReference type="Gene3D" id="3.40.190.10">
    <property type="entry name" value="Periplasmic binding protein-like II"/>
    <property type="match status" value="2"/>
</dbReference>
<dbReference type="CDD" id="cd13588">
    <property type="entry name" value="PBP2_polyamine_1"/>
    <property type="match status" value="1"/>
</dbReference>
<evidence type="ECO:0000256" key="2">
    <source>
        <dbReference type="SAM" id="SignalP"/>
    </source>
</evidence>
<dbReference type="Proteomes" id="UP000316541">
    <property type="component" value="Unassembled WGS sequence"/>
</dbReference>
<dbReference type="PANTHER" id="PTHR30222:SF18">
    <property type="entry name" value="BIFUNCTIONAL POLYHYDROXYBUTYRATE SYNTHASE _ ABC TRANSPORTER PERIPLASMIC BINDING PROTEIN-RELATED"/>
    <property type="match status" value="1"/>
</dbReference>
<reference evidence="3 4" key="1">
    <citation type="submission" date="2019-07" db="EMBL/GenBank/DDBJ databases">
        <title>Microbispora hainanensis DSM 45428.</title>
        <authorList>
            <person name="Thawai C."/>
        </authorList>
    </citation>
    <scope>NUCLEOTIDE SEQUENCE [LARGE SCALE GENOMIC DNA]</scope>
    <source>
        <strain evidence="3 4">DSM 45428</strain>
    </source>
</reference>
<comment type="caution">
    <text evidence="3">The sequence shown here is derived from an EMBL/GenBank/DDBJ whole genome shotgun (WGS) entry which is preliminary data.</text>
</comment>
<sequence length="410" mass="44010">MRSPRPRFARPSLVLTAALALAAVAGCGGGSSTDGGGSAAAPGGGAFTPPKIEALKSLGPGEGQVNLVAWAGYAEDGSNDPKVDWVHPFEKATGCTVNTKTAGTSDEMVNLMKTGEYDAVSASGDASLRLIASGTVAPVNTDLVPNYKDVFDGLKLKPWNSVNGVAYGIPHGRGANLLMWRTDTVNPAPDSWGVVFDPASPYKGKVTAYDSPIYIADAALYLMSAKPKLGIKDPYALDDTQLKAAVDLLKQQKQNIGEYWSDYTKAVQSFKSGDTVVGTTWQVIANLVEADKAPVKTTLPKEGSTGWSDTWMVAAQAKHPNCAYKWLDWIISPTANAQVAEWFGEAPANAKACEQTSDRSFCDIYHATDEEYFSKVHYWTTPITQCLDGRTDVKCTDYSEWTRAWTEIKG</sequence>
<protein>
    <submittedName>
        <fullName evidence="3">ABC transporter substrate-binding protein</fullName>
    </submittedName>
</protein>
<evidence type="ECO:0000313" key="4">
    <source>
        <dbReference type="Proteomes" id="UP000316541"/>
    </source>
</evidence>
<dbReference type="AlphaFoldDB" id="A0A544Z1T0"/>
<dbReference type="SUPFAM" id="SSF53850">
    <property type="entry name" value="Periplasmic binding protein-like II"/>
    <property type="match status" value="1"/>
</dbReference>
<dbReference type="Pfam" id="PF13416">
    <property type="entry name" value="SBP_bac_8"/>
    <property type="match status" value="1"/>
</dbReference>
<dbReference type="PROSITE" id="PS51257">
    <property type="entry name" value="PROKAR_LIPOPROTEIN"/>
    <property type="match status" value="1"/>
</dbReference>
<name>A0A544Z1T0_9ACTN</name>
<feature type="chain" id="PRO_5038444526" evidence="2">
    <location>
        <begin position="23"/>
        <end position="410"/>
    </location>
</feature>
<dbReference type="InterPro" id="IPR006059">
    <property type="entry name" value="SBP"/>
</dbReference>
<dbReference type="PANTHER" id="PTHR30222">
    <property type="entry name" value="SPERMIDINE/PUTRESCINE-BINDING PERIPLASMIC PROTEIN"/>
    <property type="match status" value="1"/>
</dbReference>
<keyword evidence="1 2" id="KW-0732">Signal</keyword>
<gene>
    <name evidence="3" type="ORF">FLX08_05805</name>
</gene>
<feature type="signal peptide" evidence="2">
    <location>
        <begin position="1"/>
        <end position="22"/>
    </location>
</feature>